<organism evidence="2 3">
    <name type="scientific">Allacma fusca</name>
    <dbReference type="NCBI Taxonomy" id="39272"/>
    <lineage>
        <taxon>Eukaryota</taxon>
        <taxon>Metazoa</taxon>
        <taxon>Ecdysozoa</taxon>
        <taxon>Arthropoda</taxon>
        <taxon>Hexapoda</taxon>
        <taxon>Collembola</taxon>
        <taxon>Symphypleona</taxon>
        <taxon>Sminthuridae</taxon>
        <taxon>Allacma</taxon>
    </lineage>
</organism>
<protein>
    <submittedName>
        <fullName evidence="2">Uncharacterized protein</fullName>
    </submittedName>
</protein>
<reference evidence="2" key="1">
    <citation type="submission" date="2021-06" db="EMBL/GenBank/DDBJ databases">
        <authorList>
            <person name="Hodson N. C."/>
            <person name="Mongue J. A."/>
            <person name="Jaron S. K."/>
        </authorList>
    </citation>
    <scope>NUCLEOTIDE SEQUENCE</scope>
</reference>
<name>A0A8J2PFV3_9HEXA</name>
<dbReference type="Proteomes" id="UP000708208">
    <property type="component" value="Unassembled WGS sequence"/>
</dbReference>
<dbReference type="AlphaFoldDB" id="A0A8J2PFV3"/>
<accession>A0A8J2PFV3</accession>
<evidence type="ECO:0000256" key="1">
    <source>
        <dbReference type="SAM" id="MobiDB-lite"/>
    </source>
</evidence>
<evidence type="ECO:0000313" key="2">
    <source>
        <dbReference type="EMBL" id="CAG7827982.1"/>
    </source>
</evidence>
<dbReference type="EMBL" id="CAJVCH010545641">
    <property type="protein sequence ID" value="CAG7827982.1"/>
    <property type="molecule type" value="Genomic_DNA"/>
</dbReference>
<sequence>MMLRSTSSGGKSKSCFTSHVNQDVLSSWGISTNVGAVSNESELIPVVKEIPALLSIRDILRLQLDETSCNVLGNSSTTNQRSTVQTFTAPALKREASEDEIIRCKRRKRAQPSTWICNKTKELRMRGPEYARRSTIIENTTDGTLTRPARSMGSKCESHKAPQTTFQCFKISEERRQQLFVTLWKHMEWREKKVYAQDIEDEGQFYTANNELGSTDEYLTALSDDIEDYNRFHSRYCDSSSEHEIEESNANPVSESDQSFLLAEAVDENVLILNLMDPPTPNLEDEINNVEVVVPTSVSETVMEYEAVPSCSSAMPNRAIFQISPWSLEIPGNTSTENTTRKPRQRVESQVLTSDETNQMLKEKSKKKKKIDPDYNPVETRSTKQKNKRVLRSSTSDSSRGHSSSNTA</sequence>
<proteinExistence type="predicted"/>
<keyword evidence="3" id="KW-1185">Reference proteome</keyword>
<dbReference type="OrthoDB" id="7367179at2759"/>
<comment type="caution">
    <text evidence="2">The sequence shown here is derived from an EMBL/GenBank/DDBJ whole genome shotgun (WGS) entry which is preliminary data.</text>
</comment>
<evidence type="ECO:0000313" key="3">
    <source>
        <dbReference type="Proteomes" id="UP000708208"/>
    </source>
</evidence>
<feature type="compositionally biased region" description="Low complexity" evidence="1">
    <location>
        <begin position="393"/>
        <end position="408"/>
    </location>
</feature>
<gene>
    <name evidence="2" type="ORF">AFUS01_LOCUS37935</name>
</gene>
<feature type="region of interest" description="Disordered" evidence="1">
    <location>
        <begin position="328"/>
        <end position="408"/>
    </location>
</feature>
<feature type="compositionally biased region" description="Polar residues" evidence="1">
    <location>
        <begin position="348"/>
        <end position="360"/>
    </location>
</feature>